<evidence type="ECO:0000259" key="3">
    <source>
        <dbReference type="Pfam" id="PF04755"/>
    </source>
</evidence>
<protein>
    <recommendedName>
        <fullName evidence="3">Plastid lipid-associated protein/fibrillin conserved domain-containing protein</fullName>
    </recommendedName>
</protein>
<evidence type="ECO:0000256" key="1">
    <source>
        <dbReference type="ARBA" id="ARBA00004474"/>
    </source>
</evidence>
<comment type="caution">
    <text evidence="4">The sequence shown here is derived from an EMBL/GenBank/DDBJ whole genome shotgun (WGS) entry which is preliminary data.</text>
</comment>
<dbReference type="PANTHER" id="PTHR31906">
    <property type="entry name" value="PLASTID-LIPID-ASSOCIATED PROTEIN 4, CHLOROPLASTIC-RELATED"/>
    <property type="match status" value="1"/>
</dbReference>
<evidence type="ECO:0000313" key="5">
    <source>
        <dbReference type="Proteomes" id="UP000077202"/>
    </source>
</evidence>
<evidence type="ECO:0000256" key="2">
    <source>
        <dbReference type="ARBA" id="ARBA00022640"/>
    </source>
</evidence>
<keyword evidence="2" id="KW-0934">Plastid</keyword>
<keyword evidence="5" id="KW-1185">Reference proteome</keyword>
<sequence length="282" mass="29820">MALSSACLCATQAQGTLILSPISASQRCKSGSLCVPKFASGVFDYGLQCETLKRSTPTKSRFSAGLTVRASVAVEGAPARADRSQLKADLLAVVAGLDRGLVADEADAFAANAAALKLEAAADAPQLPEDLDKLQGRWRLVFSSGFGSGSYGGQRPGPSIARSPLSLGSVYQRIDVATRELDNIVDLRVLAPWPLPALEVTATLAHSFELAGGSKIRLIFTNTYVKPAGGLSQIPAFGLPRLPQFGSGNVSRGMGEFETTYLDEDFRISRGDRGELRIFVKV</sequence>
<evidence type="ECO:0000313" key="4">
    <source>
        <dbReference type="EMBL" id="OAE35850.1"/>
    </source>
</evidence>
<organism evidence="4 5">
    <name type="scientific">Marchantia polymorpha subsp. ruderalis</name>
    <dbReference type="NCBI Taxonomy" id="1480154"/>
    <lineage>
        <taxon>Eukaryota</taxon>
        <taxon>Viridiplantae</taxon>
        <taxon>Streptophyta</taxon>
        <taxon>Embryophyta</taxon>
        <taxon>Marchantiophyta</taxon>
        <taxon>Marchantiopsida</taxon>
        <taxon>Marchantiidae</taxon>
        <taxon>Marchantiales</taxon>
        <taxon>Marchantiaceae</taxon>
        <taxon>Marchantia</taxon>
    </lineage>
</organism>
<dbReference type="Proteomes" id="UP000077202">
    <property type="component" value="Unassembled WGS sequence"/>
</dbReference>
<proteinExistence type="predicted"/>
<dbReference type="GO" id="GO:0009536">
    <property type="term" value="C:plastid"/>
    <property type="evidence" value="ECO:0007669"/>
    <property type="project" value="UniProtKB-SubCell"/>
</dbReference>
<dbReference type="AlphaFoldDB" id="A0A176WRV5"/>
<accession>A0A176WRV5</accession>
<dbReference type="Pfam" id="PF04755">
    <property type="entry name" value="PAP_fibrillin"/>
    <property type="match status" value="1"/>
</dbReference>
<feature type="domain" description="Plastid lipid-associated protein/fibrillin conserved" evidence="3">
    <location>
        <begin position="85"/>
        <end position="279"/>
    </location>
</feature>
<dbReference type="EMBL" id="LVLJ01000057">
    <property type="protein sequence ID" value="OAE35850.1"/>
    <property type="molecule type" value="Genomic_DNA"/>
</dbReference>
<comment type="subcellular location">
    <subcellularLocation>
        <location evidence="1">Plastid</location>
    </subcellularLocation>
</comment>
<name>A0A176WRV5_MARPO</name>
<dbReference type="InterPro" id="IPR039633">
    <property type="entry name" value="PAP"/>
</dbReference>
<dbReference type="InterPro" id="IPR006843">
    <property type="entry name" value="PAP/fibrillin_dom"/>
</dbReference>
<reference evidence="4" key="1">
    <citation type="submission" date="2016-03" db="EMBL/GenBank/DDBJ databases">
        <title>Mechanisms controlling the formation of the plant cell surface in tip-growing cells are functionally conserved among land plants.</title>
        <authorList>
            <person name="Honkanen S."/>
            <person name="Jones V.A."/>
            <person name="Morieri G."/>
            <person name="Champion C."/>
            <person name="Hetherington A.J."/>
            <person name="Kelly S."/>
            <person name="Saint-Marcoux D."/>
            <person name="Proust H."/>
            <person name="Prescott H."/>
            <person name="Dolan L."/>
        </authorList>
    </citation>
    <scope>NUCLEOTIDE SEQUENCE [LARGE SCALE GENOMIC DNA]</scope>
    <source>
        <tissue evidence="4">Whole gametophyte</tissue>
    </source>
</reference>
<gene>
    <name evidence="4" type="ORF">AXG93_4225s1550</name>
</gene>